<evidence type="ECO:0000313" key="1">
    <source>
        <dbReference type="EMBL" id="OLY66750.1"/>
    </source>
</evidence>
<dbReference type="InterPro" id="IPR050682">
    <property type="entry name" value="ModA/WtpA"/>
</dbReference>
<protein>
    <submittedName>
        <fullName evidence="1">Molybdate ABC transporter substrate-binding protein</fullName>
    </submittedName>
</protein>
<dbReference type="GO" id="GO:0015689">
    <property type="term" value="P:molybdate ion transport"/>
    <property type="evidence" value="ECO:0007669"/>
    <property type="project" value="TreeGrafter"/>
</dbReference>
<comment type="caution">
    <text evidence="1">The sequence shown here is derived from an EMBL/GenBank/DDBJ whole genome shotgun (WGS) entry which is preliminary data.</text>
</comment>
<reference evidence="1 2" key="1">
    <citation type="submission" date="2017-01" db="EMBL/GenBank/DDBJ databases">
        <title>First report of the plasmid-mediated mcr-1 gene in Citrobacter freudii.</title>
        <authorList>
            <person name="Liu J."/>
            <person name="Yang Y."/>
            <person name="Li Y."/>
            <person name="Liu D."/>
            <person name="Tuo H."/>
            <person name="Davis M."/>
            <person name="Zhang A."/>
        </authorList>
    </citation>
    <scope>NUCLEOTIDE SEQUENCE [LARGE SCALE GENOMIC DNA]</scope>
    <source>
        <strain evidence="1 2">SCC4</strain>
    </source>
</reference>
<dbReference type="Pfam" id="PF13531">
    <property type="entry name" value="SBP_bac_11"/>
    <property type="match status" value="1"/>
</dbReference>
<dbReference type="Gene3D" id="3.40.190.10">
    <property type="entry name" value="Periplasmic binding protein-like II"/>
    <property type="match status" value="2"/>
</dbReference>
<name>A0AA44LAW4_CITBR</name>
<sequence>MPSSIILFAAGSLRLAFAPLISQFSRHSGIDVKVEYGPAGLLRERIEAGEPCALFASANREHPQRLLALQKAVLTQTFSWNQLSLVSNRNGAWLDLLRDPTLRIGTSTPGCDPSGDYTWAFFDNMDVLEPGLGQQLRARAIPLVGGRDTVKIPSGELASAWILRQGLADLFIGYAHYAKTLRAQPDVHYVAIPDEHNIRCEYQLAVLEASNEVMALVKFMLSNGGQAFLTAAGFLPVNDEQKTAVR</sequence>
<accession>A0AA44LAW4</accession>
<dbReference type="PANTHER" id="PTHR30632">
    <property type="entry name" value="MOLYBDATE-BINDING PERIPLASMIC PROTEIN"/>
    <property type="match status" value="1"/>
</dbReference>
<organism evidence="1 2">
    <name type="scientific">Citrobacter braakii</name>
    <dbReference type="NCBI Taxonomy" id="57706"/>
    <lineage>
        <taxon>Bacteria</taxon>
        <taxon>Pseudomonadati</taxon>
        <taxon>Pseudomonadota</taxon>
        <taxon>Gammaproteobacteria</taxon>
        <taxon>Enterobacterales</taxon>
        <taxon>Enterobacteriaceae</taxon>
        <taxon>Citrobacter</taxon>
        <taxon>Citrobacter freundii complex</taxon>
    </lineage>
</organism>
<proteinExistence type="predicted"/>
<dbReference type="AlphaFoldDB" id="A0AA44LAW4"/>
<evidence type="ECO:0000313" key="2">
    <source>
        <dbReference type="Proteomes" id="UP000185597"/>
    </source>
</evidence>
<dbReference type="Proteomes" id="UP000185597">
    <property type="component" value="Unassembled WGS sequence"/>
</dbReference>
<dbReference type="PANTHER" id="PTHR30632:SF0">
    <property type="entry name" value="SULFATE-BINDING PROTEIN"/>
    <property type="match status" value="1"/>
</dbReference>
<dbReference type="SUPFAM" id="SSF53850">
    <property type="entry name" value="Periplasmic binding protein-like II"/>
    <property type="match status" value="1"/>
</dbReference>
<gene>
    <name evidence="1" type="ORF">BWD41_24210</name>
</gene>
<dbReference type="EMBL" id="MTCP01000019">
    <property type="protein sequence ID" value="OLY66750.1"/>
    <property type="molecule type" value="Genomic_DNA"/>
</dbReference>
<dbReference type="RefSeq" id="WP_075849164.1">
    <property type="nucleotide sequence ID" value="NZ_CP126329.1"/>
</dbReference>
<dbReference type="GO" id="GO:0030973">
    <property type="term" value="F:molybdate ion binding"/>
    <property type="evidence" value="ECO:0007669"/>
    <property type="project" value="TreeGrafter"/>
</dbReference>